<dbReference type="Gene3D" id="2.60.40.1120">
    <property type="entry name" value="Carboxypeptidase-like, regulatory domain"/>
    <property type="match status" value="1"/>
</dbReference>
<evidence type="ECO:0000259" key="11">
    <source>
        <dbReference type="Pfam" id="PF00593"/>
    </source>
</evidence>
<evidence type="ECO:0000256" key="10">
    <source>
        <dbReference type="SAM" id="SignalP"/>
    </source>
</evidence>
<reference evidence="14 15" key="1">
    <citation type="submission" date="2018-07" db="EMBL/GenBank/DDBJ databases">
        <title>Parabacteroides acidifaciens nov. sp., isolated from human feces.</title>
        <authorList>
            <person name="Wang Y.J."/>
        </authorList>
    </citation>
    <scope>NUCLEOTIDE SEQUENCE [LARGE SCALE GENOMIC DNA]</scope>
    <source>
        <strain evidence="14 15">426-9</strain>
    </source>
</reference>
<dbReference type="InterPro" id="IPR036942">
    <property type="entry name" value="Beta-barrel_TonB_sf"/>
</dbReference>
<dbReference type="Gene3D" id="2.170.130.10">
    <property type="entry name" value="TonB-dependent receptor, plug domain"/>
    <property type="match status" value="1"/>
</dbReference>
<evidence type="ECO:0000259" key="12">
    <source>
        <dbReference type="Pfam" id="PF07715"/>
    </source>
</evidence>
<feature type="domain" description="TonB-dependent receptor plug" evidence="12">
    <location>
        <begin position="121"/>
        <end position="229"/>
    </location>
</feature>
<feature type="chain" id="PRO_5017707722" evidence="10">
    <location>
        <begin position="29"/>
        <end position="993"/>
    </location>
</feature>
<dbReference type="InterPro" id="IPR037066">
    <property type="entry name" value="Plug_dom_sf"/>
</dbReference>
<dbReference type="Gene3D" id="2.40.170.20">
    <property type="entry name" value="TonB-dependent receptor, beta-barrel domain"/>
    <property type="match status" value="1"/>
</dbReference>
<dbReference type="InterPro" id="IPR023996">
    <property type="entry name" value="TonB-dep_OMP_SusC/RagA"/>
</dbReference>
<dbReference type="AlphaFoldDB" id="A0A3D8HJS2"/>
<dbReference type="FunFam" id="2.40.170.20:FF:000008">
    <property type="entry name" value="TonB-linked outer membrane protein, SusC/RagA family"/>
    <property type="match status" value="1"/>
</dbReference>
<reference evidence="13 16" key="2">
    <citation type="submission" date="2020-08" db="EMBL/GenBank/DDBJ databases">
        <title>Genome public.</title>
        <authorList>
            <person name="Liu C."/>
            <person name="Sun Q."/>
        </authorList>
    </citation>
    <scope>NUCLEOTIDE SEQUENCE [LARGE SCALE GENOMIC DNA]</scope>
    <source>
        <strain evidence="13 16">426_9</strain>
    </source>
</reference>
<comment type="similarity">
    <text evidence="8 9">Belongs to the TonB-dependent receptor family.</text>
</comment>
<evidence type="ECO:0000256" key="6">
    <source>
        <dbReference type="ARBA" id="ARBA00023136"/>
    </source>
</evidence>
<proteinExistence type="inferred from homology"/>
<evidence type="ECO:0000313" key="14">
    <source>
        <dbReference type="EMBL" id="RDU50910.1"/>
    </source>
</evidence>
<dbReference type="EMBL" id="JACRTI010000002">
    <property type="protein sequence ID" value="MBC8600275.1"/>
    <property type="molecule type" value="Genomic_DNA"/>
</dbReference>
<dbReference type="Pfam" id="PF07715">
    <property type="entry name" value="Plug"/>
    <property type="match status" value="1"/>
</dbReference>
<organism evidence="14 15">
    <name type="scientific">Parabacteroides acidifaciens</name>
    <dbReference type="NCBI Taxonomy" id="2290935"/>
    <lineage>
        <taxon>Bacteria</taxon>
        <taxon>Pseudomonadati</taxon>
        <taxon>Bacteroidota</taxon>
        <taxon>Bacteroidia</taxon>
        <taxon>Bacteroidales</taxon>
        <taxon>Tannerellaceae</taxon>
        <taxon>Parabacteroides</taxon>
    </lineage>
</organism>
<dbReference type="EMBL" id="QREV01000002">
    <property type="protein sequence ID" value="RDU50910.1"/>
    <property type="molecule type" value="Genomic_DNA"/>
</dbReference>
<evidence type="ECO:0000256" key="5">
    <source>
        <dbReference type="ARBA" id="ARBA00023077"/>
    </source>
</evidence>
<dbReference type="RefSeq" id="WP_115497825.1">
    <property type="nucleotide sequence ID" value="NZ_JACRTI010000002.1"/>
</dbReference>
<dbReference type="Proteomes" id="UP000256321">
    <property type="component" value="Unassembled WGS sequence"/>
</dbReference>
<dbReference type="SUPFAM" id="SSF49464">
    <property type="entry name" value="Carboxypeptidase regulatory domain-like"/>
    <property type="match status" value="1"/>
</dbReference>
<dbReference type="NCBIfam" id="TIGR04056">
    <property type="entry name" value="OMP_RagA_SusC"/>
    <property type="match status" value="1"/>
</dbReference>
<sequence length="993" mass="108255">MKQKIYSCSARVSLLVLIGLLCNFSIFAQDITVRGNVKDVTGEPIIGASVLQVGTTNGIITDVDGNFSLTVPGNSSINISYIGYIPQTLAVNGQTSFNIILKEDVEALDEVVVVGYATGSKRTISGAVEKIKKEDMNVGVVTNPLESIKGKVAGVVINKQGGDPASTPSIRVRGTTSLSGGNDPLVVIDGVFGDLGLLNALSPSDIETFTILKDASETAQYGSRGASGVIVVTTTKGKAGAVSLNYDGTFGVESVYKNIDMLNAAQYRSAVEVGGYVNALDGGASTNFMKEMQRTGFTQNHRVSFGAGNEQSNYRASIGVIAQDGIIDGSDMRNYTAKLDANQRMFDDRLKIEFGMFGSKKVNNYVNDHQKTFYSAASFNPTLPAAQNVDGTWPEDPNANEIDNPLGRLTIQDKEDNAYLNAHGKLSFNFTPDLMLSVFGSYTYNEKINSTYIPNNIKAGIREGSGKASKTQKNSDVLMGNITLSYKKDFGKNHVDVLGLMEGQSYKFNGFGADARGFGTNYFGYDNLKAGANVKYGDVTSYANSYNISSFMARLNYMFDDRYIATVNLRTDGSSKLGENNKWGFFPSASAAWVISNEAFLKDIEQITNIKIRAGYGLTGNQDAISPYNSLSLMQPTGITTVNGQQTVTYGYARNANPDLKWETKKMFDVGVDFSLLDSRISGSVDYYNSRTTDLLYEYAVPVPPFLYNKLLANLGEMQNNGVEIALSGTPVQTKDFDLKISANVSYQKNELKSLSGTYMGQELSTSEYMRLGSINGAGFIGGNTGVIYQMVGQPVGVFYLPHSRGLVNDGLGSYTYQVEDLDKNGTVDINDGNDRYVAGQATPKVFMGANISMRYKRFDLQVQMSGAFGHKIYNGTSLTYMNMNTFPTYNVLPDAPSMNIKDNTVTDYWLEKGDYVNIDYITLGYNFNVKKIDKVIKNIRLTASVNNVHTFTNYSGLSPMINNTVVGSDMGVDDKRFYPLTRTYSLGLNITF</sequence>
<comment type="caution">
    <text evidence="14">The sequence shown here is derived from an EMBL/GenBank/DDBJ whole genome shotgun (WGS) entry which is preliminary data.</text>
</comment>
<name>A0A3D8HJS2_9BACT</name>
<evidence type="ECO:0000256" key="9">
    <source>
        <dbReference type="RuleBase" id="RU003357"/>
    </source>
</evidence>
<accession>A0A3D8HJS2</accession>
<dbReference type="SUPFAM" id="SSF56935">
    <property type="entry name" value="Porins"/>
    <property type="match status" value="1"/>
</dbReference>
<evidence type="ECO:0000256" key="3">
    <source>
        <dbReference type="ARBA" id="ARBA00022452"/>
    </source>
</evidence>
<dbReference type="NCBIfam" id="TIGR04057">
    <property type="entry name" value="SusC_RagA_signa"/>
    <property type="match status" value="1"/>
</dbReference>
<dbReference type="InterPro" id="IPR008969">
    <property type="entry name" value="CarboxyPept-like_regulatory"/>
</dbReference>
<keyword evidence="2 8" id="KW-0813">Transport</keyword>
<dbReference type="InterPro" id="IPR000531">
    <property type="entry name" value="Beta-barrel_TonB"/>
</dbReference>
<evidence type="ECO:0000256" key="1">
    <source>
        <dbReference type="ARBA" id="ARBA00004571"/>
    </source>
</evidence>
<keyword evidence="3 8" id="KW-1134">Transmembrane beta strand</keyword>
<evidence type="ECO:0000313" key="15">
    <source>
        <dbReference type="Proteomes" id="UP000256321"/>
    </source>
</evidence>
<keyword evidence="10" id="KW-0732">Signal</keyword>
<dbReference type="FunFam" id="2.60.40.1120:FF:000003">
    <property type="entry name" value="Outer membrane protein Omp121"/>
    <property type="match status" value="1"/>
</dbReference>
<feature type="domain" description="TonB-dependent receptor-like beta-barrel" evidence="11">
    <location>
        <begin position="374"/>
        <end position="949"/>
    </location>
</feature>
<evidence type="ECO:0000256" key="2">
    <source>
        <dbReference type="ARBA" id="ARBA00022448"/>
    </source>
</evidence>
<dbReference type="InterPro" id="IPR039426">
    <property type="entry name" value="TonB-dep_rcpt-like"/>
</dbReference>
<evidence type="ECO:0000256" key="8">
    <source>
        <dbReference type="PROSITE-ProRule" id="PRU01360"/>
    </source>
</evidence>
<keyword evidence="4 8" id="KW-0812">Transmembrane</keyword>
<protein>
    <submittedName>
        <fullName evidence="14">TonB-dependent receptor</fullName>
    </submittedName>
</protein>
<evidence type="ECO:0000313" key="16">
    <source>
        <dbReference type="Proteomes" id="UP000629596"/>
    </source>
</evidence>
<dbReference type="Pfam" id="PF00593">
    <property type="entry name" value="TonB_dep_Rec_b-barrel"/>
    <property type="match status" value="1"/>
</dbReference>
<feature type="signal peptide" evidence="10">
    <location>
        <begin position="1"/>
        <end position="28"/>
    </location>
</feature>
<dbReference type="GO" id="GO:0009279">
    <property type="term" value="C:cell outer membrane"/>
    <property type="evidence" value="ECO:0007669"/>
    <property type="project" value="UniProtKB-SubCell"/>
</dbReference>
<dbReference type="Proteomes" id="UP000629596">
    <property type="component" value="Unassembled WGS sequence"/>
</dbReference>
<dbReference type="InterPro" id="IPR012910">
    <property type="entry name" value="Plug_dom"/>
</dbReference>
<dbReference type="PROSITE" id="PS52016">
    <property type="entry name" value="TONB_DEPENDENT_REC_3"/>
    <property type="match status" value="1"/>
</dbReference>
<dbReference type="InterPro" id="IPR023997">
    <property type="entry name" value="TonB-dep_OMP_SusC/RagA_CS"/>
</dbReference>
<gene>
    <name evidence="14" type="ORF">DWU89_00910</name>
    <name evidence="13" type="ORF">H8784_00885</name>
</gene>
<keyword evidence="14" id="KW-0675">Receptor</keyword>
<dbReference type="Pfam" id="PF13715">
    <property type="entry name" value="CarbopepD_reg_2"/>
    <property type="match status" value="1"/>
</dbReference>
<keyword evidence="6 8" id="KW-0472">Membrane</keyword>
<keyword evidence="7 8" id="KW-0998">Cell outer membrane</keyword>
<keyword evidence="5 9" id="KW-0798">TonB box</keyword>
<keyword evidence="16" id="KW-1185">Reference proteome</keyword>
<evidence type="ECO:0000313" key="13">
    <source>
        <dbReference type="EMBL" id="MBC8600275.1"/>
    </source>
</evidence>
<comment type="subcellular location">
    <subcellularLocation>
        <location evidence="1 8">Cell outer membrane</location>
        <topology evidence="1 8">Multi-pass membrane protein</topology>
    </subcellularLocation>
</comment>
<evidence type="ECO:0000256" key="4">
    <source>
        <dbReference type="ARBA" id="ARBA00022692"/>
    </source>
</evidence>
<evidence type="ECO:0000256" key="7">
    <source>
        <dbReference type="ARBA" id="ARBA00023237"/>
    </source>
</evidence>